<evidence type="ECO:0000313" key="1">
    <source>
        <dbReference type="EMBL" id="KKL16865.1"/>
    </source>
</evidence>
<proteinExistence type="predicted"/>
<sequence length="205" mass="23543">MRKQCSIPDCTALSIARTWCSSHYYRWRRRASPSEMRSFRHSCEIVDCTGKHYARGWCSLHYSRWLNHSSPNWLPRIRGICTIADCKKLQASKGWCNLHYGRGKRQGSPLTVIRPSPAGPAAIARTLGLTRQRVHQMQNPEKHQARVAVGKALRNGALIKPERCELCNENKRLQGHHADYDKPLTVDWLCADCHNTVHPHPPRFC</sequence>
<dbReference type="EMBL" id="LAZR01039495">
    <property type="protein sequence ID" value="KKL16865.1"/>
    <property type="molecule type" value="Genomic_DNA"/>
</dbReference>
<reference evidence="1" key="1">
    <citation type="journal article" date="2015" name="Nature">
        <title>Complex archaea that bridge the gap between prokaryotes and eukaryotes.</title>
        <authorList>
            <person name="Spang A."/>
            <person name="Saw J.H."/>
            <person name="Jorgensen S.L."/>
            <person name="Zaremba-Niedzwiedzka K."/>
            <person name="Martijn J."/>
            <person name="Lind A.E."/>
            <person name="van Eijk R."/>
            <person name="Schleper C."/>
            <person name="Guy L."/>
            <person name="Ettema T.J."/>
        </authorList>
    </citation>
    <scope>NUCLEOTIDE SEQUENCE</scope>
</reference>
<protein>
    <submittedName>
        <fullName evidence="1">Uncharacterized protein</fullName>
    </submittedName>
</protein>
<comment type="caution">
    <text evidence="1">The sequence shown here is derived from an EMBL/GenBank/DDBJ whole genome shotgun (WGS) entry which is preliminary data.</text>
</comment>
<dbReference type="AlphaFoldDB" id="A0A0F9B5C3"/>
<accession>A0A0F9B5C3</accession>
<organism evidence="1">
    <name type="scientific">marine sediment metagenome</name>
    <dbReference type="NCBI Taxonomy" id="412755"/>
    <lineage>
        <taxon>unclassified sequences</taxon>
        <taxon>metagenomes</taxon>
        <taxon>ecological metagenomes</taxon>
    </lineage>
</organism>
<name>A0A0F9B5C3_9ZZZZ</name>
<gene>
    <name evidence="1" type="ORF">LCGC14_2491310</name>
</gene>